<protein>
    <submittedName>
        <fullName evidence="1">Uncharacterized protein</fullName>
    </submittedName>
</protein>
<dbReference type="Proteomes" id="UP001221838">
    <property type="component" value="Unassembled WGS sequence"/>
</dbReference>
<gene>
    <name evidence="1" type="ORF">POL68_33650</name>
</gene>
<comment type="caution">
    <text evidence="1">The sequence shown here is derived from an EMBL/GenBank/DDBJ whole genome shotgun (WGS) entry which is preliminary data.</text>
</comment>
<evidence type="ECO:0000313" key="1">
    <source>
        <dbReference type="EMBL" id="MDC0713458.1"/>
    </source>
</evidence>
<name>A0ABT5DK01_9BACT</name>
<accession>A0ABT5DK01</accession>
<dbReference type="RefSeq" id="WP_272143734.1">
    <property type="nucleotide sequence ID" value="NZ_JAQNDM010000002.1"/>
</dbReference>
<keyword evidence="2" id="KW-1185">Reference proteome</keyword>
<evidence type="ECO:0000313" key="2">
    <source>
        <dbReference type="Proteomes" id="UP001221838"/>
    </source>
</evidence>
<dbReference type="EMBL" id="JAQNDM010000002">
    <property type="protein sequence ID" value="MDC0713458.1"/>
    <property type="molecule type" value="Genomic_DNA"/>
</dbReference>
<sequence length="138" mass="15380">MENVSYDGNALYGRFLISPVGTALRIDKRFISTADLLVDTLVDCTTGQQLAYIIMDVYAPKQRQEDILTLEPGFWFGKDVRIPLFDEQATGQPGPSCFEAELIYHAVDVKNAARVKLRAELTSWNSKSDGEPDAPQKP</sequence>
<organism evidence="1 2">
    <name type="scientific">Stigmatella ashevillensis</name>
    <dbReference type="NCBI Taxonomy" id="2995309"/>
    <lineage>
        <taxon>Bacteria</taxon>
        <taxon>Pseudomonadati</taxon>
        <taxon>Myxococcota</taxon>
        <taxon>Myxococcia</taxon>
        <taxon>Myxococcales</taxon>
        <taxon>Cystobacterineae</taxon>
        <taxon>Archangiaceae</taxon>
        <taxon>Stigmatella</taxon>
    </lineage>
</organism>
<proteinExistence type="predicted"/>
<reference evidence="1 2" key="1">
    <citation type="submission" date="2022-11" db="EMBL/GenBank/DDBJ databases">
        <title>Minimal conservation of predation-associated metabolite biosynthetic gene clusters underscores biosynthetic potential of Myxococcota including descriptions for ten novel species: Archangium lansinium sp. nov., Myxococcus landrumus sp. nov., Nannocystis bai.</title>
        <authorList>
            <person name="Ahearne A."/>
            <person name="Stevens C."/>
            <person name="Dowd S."/>
        </authorList>
    </citation>
    <scope>NUCLEOTIDE SEQUENCE [LARGE SCALE GENOMIC DNA]</scope>
    <source>
        <strain evidence="1 2">NCWAL01</strain>
    </source>
</reference>